<dbReference type="InterPro" id="IPR033248">
    <property type="entry name" value="Transketolase_C"/>
</dbReference>
<dbReference type="GO" id="GO:0008661">
    <property type="term" value="F:1-deoxy-D-xylulose-5-phosphate synthase activity"/>
    <property type="evidence" value="ECO:0007669"/>
    <property type="project" value="UniProtKB-UniRule"/>
</dbReference>
<keyword evidence="4 10" id="KW-0808">Transferase</keyword>
<sequence>MAKDNDSGAASRAKSTSRETKDSATQYAGADAELSLLSGVESPADVKALGPQQLPRLCREVREFLLDTVQRTGGHLGSNLGVVELTVALHRVFDFRRDRLVWDVSHQAYPHKVLTGRKDRFDTLRRTDGLCGFTHPDESPYDLFHTGHAGTSVSLGLGLAMGMAHQENPPHAVSVIGDASLGAGVAFEALNHAGATRQKLLVILNDNEWSISKSVGSLSKYLTKIRGSRLVQRAGQETKSLVQAIPLIGPRVDRALDDVGEVLRHVFVPGHVFEELGVRYVGPVDGHDVEGLVKTLERIRELDGVVMLHVLTEKGKGHPDGPSHPERVHAVKAAPKKASVGKLEPPAPQGAAEPKPVAFTNAFAEALIDAASRDVRVQAITAGMPSGTGLDLYAEQHPSRFHDVGICEQHGVAMAAGMAKAGMRPVCAIYSTFLQRGYDQVFQEVALQDLPVLFALDRAGPVGQDGPTHNGVFDIAYMRTFPNFVLGAPRDATDVKRMLQLLLKVDHPTAMRFPRGNAPLHEDVHASEREEMRVGKAEVLRDGVDGGVCIWAYGSMTETALRVAAAIQASHDTAVAVVDARFVKPLDEELLAKHLRRYKAIVTLEDHQRAGGFGSAVLEAASRAPGASDGRMAQVKLLGIPDRYVDHMTTREEQLASVGLDPAGVERTVRQLQSGQSAAEIR</sequence>
<dbReference type="HAMAP" id="MF_00315">
    <property type="entry name" value="DXP_synth"/>
    <property type="match status" value="1"/>
</dbReference>
<keyword evidence="9 10" id="KW-0414">Isoprene biosynthesis</keyword>
<dbReference type="InterPro" id="IPR009014">
    <property type="entry name" value="Transketo_C/PFOR_II"/>
</dbReference>
<evidence type="ECO:0000256" key="5">
    <source>
        <dbReference type="ARBA" id="ARBA00022723"/>
    </source>
</evidence>
<dbReference type="NCBIfam" id="TIGR00204">
    <property type="entry name" value="dxs"/>
    <property type="match status" value="1"/>
</dbReference>
<keyword evidence="6 10" id="KW-0460">Magnesium</keyword>
<protein>
    <recommendedName>
        <fullName evidence="10">1-deoxy-D-xylulose-5-phosphate synthase</fullName>
        <ecNumber evidence="10">2.2.1.7</ecNumber>
    </recommendedName>
    <alternativeName>
        <fullName evidence="10">1-deoxyxylulose-5-phosphate synthase</fullName>
        <shortName evidence="10">DXP synthase</shortName>
        <shortName evidence="10">DXPS</shortName>
    </alternativeName>
</protein>
<evidence type="ECO:0000313" key="14">
    <source>
        <dbReference type="Proteomes" id="UP000320390"/>
    </source>
</evidence>
<dbReference type="GO" id="GO:0000287">
    <property type="term" value="F:magnesium ion binding"/>
    <property type="evidence" value="ECO:0007669"/>
    <property type="project" value="UniProtKB-UniRule"/>
</dbReference>
<dbReference type="SMART" id="SM00861">
    <property type="entry name" value="Transket_pyr"/>
    <property type="match status" value="1"/>
</dbReference>
<feature type="binding site" evidence="10">
    <location>
        <position position="408"/>
    </location>
    <ligand>
        <name>thiamine diphosphate</name>
        <dbReference type="ChEBI" id="CHEBI:58937"/>
    </ligand>
</feature>
<comment type="similarity">
    <text evidence="2 10">Belongs to the transketolase family. DXPS subfamily.</text>
</comment>
<dbReference type="GO" id="GO:0016114">
    <property type="term" value="P:terpenoid biosynthetic process"/>
    <property type="evidence" value="ECO:0007669"/>
    <property type="project" value="UniProtKB-UniRule"/>
</dbReference>
<feature type="region of interest" description="Disordered" evidence="11">
    <location>
        <begin position="1"/>
        <end position="26"/>
    </location>
</feature>
<evidence type="ECO:0000259" key="12">
    <source>
        <dbReference type="SMART" id="SM00861"/>
    </source>
</evidence>
<evidence type="ECO:0000256" key="4">
    <source>
        <dbReference type="ARBA" id="ARBA00022679"/>
    </source>
</evidence>
<evidence type="ECO:0000256" key="3">
    <source>
        <dbReference type="ARBA" id="ARBA00011738"/>
    </source>
</evidence>
<evidence type="ECO:0000256" key="2">
    <source>
        <dbReference type="ARBA" id="ARBA00011081"/>
    </source>
</evidence>
<organism evidence="13 14">
    <name type="scientific">Saltatorellus ferox</name>
    <dbReference type="NCBI Taxonomy" id="2528018"/>
    <lineage>
        <taxon>Bacteria</taxon>
        <taxon>Pseudomonadati</taxon>
        <taxon>Planctomycetota</taxon>
        <taxon>Planctomycetia</taxon>
        <taxon>Planctomycetia incertae sedis</taxon>
        <taxon>Saltatorellus</taxon>
    </lineage>
</organism>
<evidence type="ECO:0000256" key="10">
    <source>
        <dbReference type="HAMAP-Rule" id="MF_00315"/>
    </source>
</evidence>
<comment type="cofactor">
    <cofactor evidence="10">
        <name>thiamine diphosphate</name>
        <dbReference type="ChEBI" id="CHEBI:58937"/>
    </cofactor>
    <text evidence="10">Binds 1 thiamine pyrophosphate per subunit.</text>
</comment>
<keyword evidence="8 10" id="KW-0786">Thiamine pyrophosphate</keyword>
<comment type="cofactor">
    <cofactor evidence="10">
        <name>Mg(2+)</name>
        <dbReference type="ChEBI" id="CHEBI:18420"/>
    </cofactor>
    <text evidence="10">Binds 1 Mg(2+) ion per subunit.</text>
</comment>
<comment type="pathway">
    <text evidence="1 10">Metabolic intermediate biosynthesis; 1-deoxy-D-xylulose 5-phosphate biosynthesis; 1-deoxy-D-xylulose 5-phosphate from D-glyceraldehyde 3-phosphate and pyruvate: step 1/1.</text>
</comment>
<feature type="domain" description="Transketolase-like pyrimidine-binding" evidence="12">
    <location>
        <begin position="357"/>
        <end position="520"/>
    </location>
</feature>
<dbReference type="PANTHER" id="PTHR43322:SF5">
    <property type="entry name" value="1-DEOXY-D-XYLULOSE-5-PHOSPHATE SYNTHASE, CHLOROPLASTIC"/>
    <property type="match status" value="1"/>
</dbReference>
<evidence type="ECO:0000256" key="6">
    <source>
        <dbReference type="ARBA" id="ARBA00022842"/>
    </source>
</evidence>
<feature type="binding site" evidence="10">
    <location>
        <begin position="147"/>
        <end position="149"/>
    </location>
    <ligand>
        <name>thiamine diphosphate</name>
        <dbReference type="ChEBI" id="CHEBI:58937"/>
    </ligand>
</feature>
<evidence type="ECO:0000256" key="9">
    <source>
        <dbReference type="ARBA" id="ARBA00023229"/>
    </source>
</evidence>
<dbReference type="OrthoDB" id="9803371at2"/>
<evidence type="ECO:0000256" key="1">
    <source>
        <dbReference type="ARBA" id="ARBA00004980"/>
    </source>
</evidence>
<dbReference type="UniPathway" id="UPA00064">
    <property type="reaction ID" value="UER00091"/>
</dbReference>
<dbReference type="InterPro" id="IPR005475">
    <property type="entry name" value="Transketolase-like_Pyr-bd"/>
</dbReference>
<dbReference type="CDD" id="cd07033">
    <property type="entry name" value="TPP_PYR_DXS_TK_like"/>
    <property type="match status" value="1"/>
</dbReference>
<keyword evidence="5 10" id="KW-0479">Metal-binding</keyword>
<evidence type="ECO:0000256" key="11">
    <source>
        <dbReference type="SAM" id="MobiDB-lite"/>
    </source>
</evidence>
<dbReference type="Gene3D" id="3.40.50.920">
    <property type="match status" value="1"/>
</dbReference>
<comment type="function">
    <text evidence="10">Catalyzes the acyloin condensation reaction between C atoms 2 and 3 of pyruvate and glyceraldehyde 3-phosphate to yield 1-deoxy-D-xylulose-5-phosphate (DXP).</text>
</comment>
<dbReference type="Pfam" id="PF13292">
    <property type="entry name" value="DXP_synthase_N"/>
    <property type="match status" value="1"/>
</dbReference>
<name>A0A518ETM9_9BACT</name>
<evidence type="ECO:0000256" key="7">
    <source>
        <dbReference type="ARBA" id="ARBA00022977"/>
    </source>
</evidence>
<dbReference type="PROSITE" id="PS00801">
    <property type="entry name" value="TRANSKETOLASE_1"/>
    <property type="match status" value="1"/>
</dbReference>
<dbReference type="CDD" id="cd02007">
    <property type="entry name" value="TPP_DXS"/>
    <property type="match status" value="1"/>
</dbReference>
<comment type="catalytic activity">
    <reaction evidence="10">
        <text>D-glyceraldehyde 3-phosphate + pyruvate + H(+) = 1-deoxy-D-xylulose 5-phosphate + CO2</text>
        <dbReference type="Rhea" id="RHEA:12605"/>
        <dbReference type="ChEBI" id="CHEBI:15361"/>
        <dbReference type="ChEBI" id="CHEBI:15378"/>
        <dbReference type="ChEBI" id="CHEBI:16526"/>
        <dbReference type="ChEBI" id="CHEBI:57792"/>
        <dbReference type="ChEBI" id="CHEBI:59776"/>
        <dbReference type="EC" id="2.2.1.7"/>
    </reaction>
</comment>
<dbReference type="InterPro" id="IPR020826">
    <property type="entry name" value="Transketolase_BS"/>
</dbReference>
<dbReference type="Proteomes" id="UP000320390">
    <property type="component" value="Chromosome"/>
</dbReference>
<feature type="binding site" evidence="10">
    <location>
        <position position="207"/>
    </location>
    <ligand>
        <name>thiamine diphosphate</name>
        <dbReference type="ChEBI" id="CHEBI:58937"/>
    </ligand>
</feature>
<feature type="binding site" evidence="10">
    <location>
        <position position="318"/>
    </location>
    <ligand>
        <name>thiamine diphosphate</name>
        <dbReference type="ChEBI" id="CHEBI:58937"/>
    </ligand>
</feature>
<evidence type="ECO:0000313" key="13">
    <source>
        <dbReference type="EMBL" id="QDV07438.1"/>
    </source>
</evidence>
<dbReference type="InterPro" id="IPR005477">
    <property type="entry name" value="Dxylulose-5-P_synthase"/>
</dbReference>
<dbReference type="GO" id="GO:0009228">
    <property type="term" value="P:thiamine biosynthetic process"/>
    <property type="evidence" value="ECO:0007669"/>
    <property type="project" value="UniProtKB-UniRule"/>
</dbReference>
<dbReference type="PROSITE" id="PS00802">
    <property type="entry name" value="TRANSKETOLASE_2"/>
    <property type="match status" value="1"/>
</dbReference>
<dbReference type="EC" id="2.2.1.7" evidence="10"/>
<accession>A0A518ETM9</accession>
<dbReference type="InterPro" id="IPR029061">
    <property type="entry name" value="THDP-binding"/>
</dbReference>
<dbReference type="GO" id="GO:0019288">
    <property type="term" value="P:isopentenyl diphosphate biosynthetic process, methylerythritol 4-phosphate pathway"/>
    <property type="evidence" value="ECO:0007669"/>
    <property type="project" value="TreeGrafter"/>
</dbReference>
<dbReference type="GO" id="GO:0030976">
    <property type="term" value="F:thiamine pyrophosphate binding"/>
    <property type="evidence" value="ECO:0007669"/>
    <property type="project" value="UniProtKB-UniRule"/>
</dbReference>
<dbReference type="SUPFAM" id="SSF52518">
    <property type="entry name" value="Thiamin diphosphate-binding fold (THDP-binding)"/>
    <property type="match status" value="2"/>
</dbReference>
<dbReference type="AlphaFoldDB" id="A0A518ETM9"/>
<feature type="binding site" evidence="10">
    <location>
        <position position="207"/>
    </location>
    <ligand>
        <name>Mg(2+)</name>
        <dbReference type="ChEBI" id="CHEBI:18420"/>
    </ligand>
</feature>
<feature type="binding site" evidence="10">
    <location>
        <position position="178"/>
    </location>
    <ligand>
        <name>Mg(2+)</name>
        <dbReference type="ChEBI" id="CHEBI:18420"/>
    </ligand>
</feature>
<dbReference type="NCBIfam" id="NF003933">
    <property type="entry name" value="PRK05444.2-2"/>
    <property type="match status" value="1"/>
</dbReference>
<dbReference type="GO" id="GO:0005829">
    <property type="term" value="C:cytosol"/>
    <property type="evidence" value="ECO:0007669"/>
    <property type="project" value="TreeGrafter"/>
</dbReference>
<keyword evidence="14" id="KW-1185">Reference proteome</keyword>
<gene>
    <name evidence="13" type="primary">dxs_1</name>
    <name evidence="10" type="synonym">dxs</name>
    <name evidence="13" type="ORF">Poly30_29630</name>
</gene>
<evidence type="ECO:0000256" key="8">
    <source>
        <dbReference type="ARBA" id="ARBA00023052"/>
    </source>
</evidence>
<dbReference type="EMBL" id="CP036434">
    <property type="protein sequence ID" value="QDV07438.1"/>
    <property type="molecule type" value="Genomic_DNA"/>
</dbReference>
<comment type="subunit">
    <text evidence="3 10">Homodimer.</text>
</comment>
<dbReference type="RefSeq" id="WP_145198461.1">
    <property type="nucleotide sequence ID" value="NZ_CP036434.1"/>
</dbReference>
<dbReference type="Gene3D" id="3.40.50.970">
    <property type="match status" value="2"/>
</dbReference>
<dbReference type="Pfam" id="PF02779">
    <property type="entry name" value="Transket_pyr"/>
    <property type="match status" value="1"/>
</dbReference>
<dbReference type="SUPFAM" id="SSF52922">
    <property type="entry name" value="TK C-terminal domain-like"/>
    <property type="match status" value="1"/>
</dbReference>
<dbReference type="PANTHER" id="PTHR43322">
    <property type="entry name" value="1-D-DEOXYXYLULOSE 5-PHOSPHATE SYNTHASE-RELATED"/>
    <property type="match status" value="1"/>
</dbReference>
<feature type="binding site" evidence="10">
    <location>
        <position position="106"/>
    </location>
    <ligand>
        <name>thiamine diphosphate</name>
        <dbReference type="ChEBI" id="CHEBI:58937"/>
    </ligand>
</feature>
<keyword evidence="7 10" id="KW-0784">Thiamine biosynthesis</keyword>
<feature type="binding site" evidence="10">
    <location>
        <begin position="179"/>
        <end position="180"/>
    </location>
    <ligand>
        <name>thiamine diphosphate</name>
        <dbReference type="ChEBI" id="CHEBI:58937"/>
    </ligand>
</feature>
<dbReference type="Pfam" id="PF02780">
    <property type="entry name" value="Transketolase_C"/>
    <property type="match status" value="1"/>
</dbReference>
<reference evidence="13 14" key="1">
    <citation type="submission" date="2019-02" db="EMBL/GenBank/DDBJ databases">
        <title>Deep-cultivation of Planctomycetes and their phenomic and genomic characterization uncovers novel biology.</title>
        <authorList>
            <person name="Wiegand S."/>
            <person name="Jogler M."/>
            <person name="Boedeker C."/>
            <person name="Pinto D."/>
            <person name="Vollmers J."/>
            <person name="Rivas-Marin E."/>
            <person name="Kohn T."/>
            <person name="Peeters S.H."/>
            <person name="Heuer A."/>
            <person name="Rast P."/>
            <person name="Oberbeckmann S."/>
            <person name="Bunk B."/>
            <person name="Jeske O."/>
            <person name="Meyerdierks A."/>
            <person name="Storesund J.E."/>
            <person name="Kallscheuer N."/>
            <person name="Luecker S."/>
            <person name="Lage O.M."/>
            <person name="Pohl T."/>
            <person name="Merkel B.J."/>
            <person name="Hornburger P."/>
            <person name="Mueller R.-W."/>
            <person name="Bruemmer F."/>
            <person name="Labrenz M."/>
            <person name="Spormann A.M."/>
            <person name="Op den Camp H."/>
            <person name="Overmann J."/>
            <person name="Amann R."/>
            <person name="Jetten M.S.M."/>
            <person name="Mascher T."/>
            <person name="Medema M.H."/>
            <person name="Devos D.P."/>
            <person name="Kaster A.-K."/>
            <person name="Ovreas L."/>
            <person name="Rohde M."/>
            <person name="Galperin M.Y."/>
            <person name="Jogler C."/>
        </authorList>
    </citation>
    <scope>NUCLEOTIDE SEQUENCE [LARGE SCALE GENOMIC DNA]</scope>
    <source>
        <strain evidence="13 14">Poly30</strain>
    </source>
</reference>
<dbReference type="InterPro" id="IPR049557">
    <property type="entry name" value="Transketolase_CS"/>
</dbReference>
<proteinExistence type="inferred from homology"/>